<evidence type="ECO:0000256" key="3">
    <source>
        <dbReference type="ARBA" id="ARBA00023163"/>
    </source>
</evidence>
<dbReference type="InterPro" id="IPR035418">
    <property type="entry name" value="AraC-bd_2"/>
</dbReference>
<proteinExistence type="predicted"/>
<name>A0ABZ1I6K0_9PSEU</name>
<evidence type="ECO:0000256" key="2">
    <source>
        <dbReference type="ARBA" id="ARBA00023125"/>
    </source>
</evidence>
<dbReference type="InterPro" id="IPR018060">
    <property type="entry name" value="HTH_AraC"/>
</dbReference>
<dbReference type="InterPro" id="IPR018062">
    <property type="entry name" value="HTH_AraC-typ_CS"/>
</dbReference>
<keyword evidence="3" id="KW-0804">Transcription</keyword>
<accession>A0ABZ1I6K0</accession>
<dbReference type="InterPro" id="IPR050204">
    <property type="entry name" value="AraC_XylS_family_regulators"/>
</dbReference>
<dbReference type="PROSITE" id="PS01124">
    <property type="entry name" value="HTH_ARAC_FAMILY_2"/>
    <property type="match status" value="1"/>
</dbReference>
<dbReference type="EMBL" id="CP142149">
    <property type="protein sequence ID" value="WSE29977.1"/>
    <property type="molecule type" value="Genomic_DNA"/>
</dbReference>
<evidence type="ECO:0000313" key="6">
    <source>
        <dbReference type="Proteomes" id="UP001330812"/>
    </source>
</evidence>
<evidence type="ECO:0000259" key="4">
    <source>
        <dbReference type="PROSITE" id="PS01124"/>
    </source>
</evidence>
<dbReference type="Gene3D" id="1.10.10.60">
    <property type="entry name" value="Homeodomain-like"/>
    <property type="match status" value="1"/>
</dbReference>
<dbReference type="Proteomes" id="UP001330812">
    <property type="component" value="Chromosome"/>
</dbReference>
<dbReference type="Pfam" id="PF14525">
    <property type="entry name" value="AraC_binding_2"/>
    <property type="match status" value="1"/>
</dbReference>
<dbReference type="PANTHER" id="PTHR46796">
    <property type="entry name" value="HTH-TYPE TRANSCRIPTIONAL ACTIVATOR RHAS-RELATED"/>
    <property type="match status" value="1"/>
</dbReference>
<gene>
    <name evidence="5" type="ORF">VSH64_45515</name>
</gene>
<dbReference type="SUPFAM" id="SSF46689">
    <property type="entry name" value="Homeodomain-like"/>
    <property type="match status" value="2"/>
</dbReference>
<evidence type="ECO:0000313" key="5">
    <source>
        <dbReference type="EMBL" id="WSE29977.1"/>
    </source>
</evidence>
<dbReference type="PRINTS" id="PR00032">
    <property type="entry name" value="HTHARAC"/>
</dbReference>
<dbReference type="PANTHER" id="PTHR46796:SF12">
    <property type="entry name" value="HTH-TYPE DNA-BINDING TRANSCRIPTIONAL ACTIVATOR EUTR"/>
    <property type="match status" value="1"/>
</dbReference>
<feature type="domain" description="HTH araC/xylS-type" evidence="4">
    <location>
        <begin position="240"/>
        <end position="338"/>
    </location>
</feature>
<protein>
    <submittedName>
        <fullName evidence="5">AraC family transcriptional regulator</fullName>
    </submittedName>
</protein>
<keyword evidence="1" id="KW-0805">Transcription regulation</keyword>
<sequence length="340" mass="37584">MEHATAEPGPGVEGDDVGRWSLRQLCRATRFEVFRENLNSVFYPAKVENRERATPVLPSSHLSAAQLRHLTVGYVCFGTETSVDPGALGAYHVNIPMVGAVESHCGPRGMVATPGHAAVFTPTEHTYLPRWAADAEQICVKISTRALEAELEGLLGHPVGTSVGFEIDFPLTSGAGRSWLSTVKLLLSELADPESLVHRSERHREHLESMVVDGLVLAHAHNHSAELHEPRPPARPRTIKRVLDVLDAEPERSWSLADLARHAGVSGRRVQQGFQEHLGMTPMSYLKRVRLERARHDLRENAGSVSDVANRWGFSNLGRFSRAYREQFGETPSATLRNAR</sequence>
<evidence type="ECO:0000256" key="1">
    <source>
        <dbReference type="ARBA" id="ARBA00023015"/>
    </source>
</evidence>
<dbReference type="RefSeq" id="WP_326568934.1">
    <property type="nucleotide sequence ID" value="NZ_CP142149.1"/>
</dbReference>
<keyword evidence="2" id="KW-0238">DNA-binding</keyword>
<dbReference type="SMART" id="SM00342">
    <property type="entry name" value="HTH_ARAC"/>
    <property type="match status" value="1"/>
</dbReference>
<organism evidence="5 6">
    <name type="scientific">Amycolatopsis rhabdoformis</name>
    <dbReference type="NCBI Taxonomy" id="1448059"/>
    <lineage>
        <taxon>Bacteria</taxon>
        <taxon>Bacillati</taxon>
        <taxon>Actinomycetota</taxon>
        <taxon>Actinomycetes</taxon>
        <taxon>Pseudonocardiales</taxon>
        <taxon>Pseudonocardiaceae</taxon>
        <taxon>Amycolatopsis</taxon>
    </lineage>
</organism>
<dbReference type="PROSITE" id="PS00041">
    <property type="entry name" value="HTH_ARAC_FAMILY_1"/>
    <property type="match status" value="1"/>
</dbReference>
<dbReference type="InterPro" id="IPR009057">
    <property type="entry name" value="Homeodomain-like_sf"/>
</dbReference>
<dbReference type="Pfam" id="PF12833">
    <property type="entry name" value="HTH_18"/>
    <property type="match status" value="1"/>
</dbReference>
<dbReference type="InterPro" id="IPR020449">
    <property type="entry name" value="Tscrpt_reg_AraC-type_HTH"/>
</dbReference>
<reference evidence="5 6" key="1">
    <citation type="journal article" date="2015" name="Int. J. Syst. Evol. Microbiol.">
        <title>Amycolatopsis rhabdoformis sp. nov., an actinomycete isolated from a tropical forest soil.</title>
        <authorList>
            <person name="Souza W.R."/>
            <person name="Silva R.E."/>
            <person name="Goodfellow M."/>
            <person name="Busarakam K."/>
            <person name="Figueiro F.S."/>
            <person name="Ferreira D."/>
            <person name="Rodrigues-Filho E."/>
            <person name="Moraes L.A.B."/>
            <person name="Zucchi T.D."/>
        </authorList>
    </citation>
    <scope>NUCLEOTIDE SEQUENCE [LARGE SCALE GENOMIC DNA]</scope>
    <source>
        <strain evidence="5 6">NCIMB 14900</strain>
    </source>
</reference>
<keyword evidence="6" id="KW-1185">Reference proteome</keyword>